<proteinExistence type="predicted"/>
<dbReference type="InterPro" id="IPR027945">
    <property type="entry name" value="SseB_C"/>
</dbReference>
<feature type="domain" description="SseB protein N-terminal" evidence="2">
    <location>
        <begin position="49"/>
        <end position="148"/>
    </location>
</feature>
<organism evidence="4 5">
    <name type="scientific">Secundilactobacillus pentosiphilus</name>
    <dbReference type="NCBI Taxonomy" id="1714682"/>
    <lineage>
        <taxon>Bacteria</taxon>
        <taxon>Bacillati</taxon>
        <taxon>Bacillota</taxon>
        <taxon>Bacilli</taxon>
        <taxon>Lactobacillales</taxon>
        <taxon>Lactobacillaceae</taxon>
        <taxon>Secundilactobacillus</taxon>
    </lineage>
</organism>
<dbReference type="Pfam" id="PF14581">
    <property type="entry name" value="SseB_C"/>
    <property type="match status" value="1"/>
</dbReference>
<sequence length="285" mass="32193">MEESKSADIVDPEHQDSESGGGSIMPFRVTGFNHYLQQYMSHPMDSTLESQFAAALLTMRFLVPVQTGKRSATAKQPKPSLTMSVAVTTYLADGQQYIPVFTDQVKMKQFLDGAPHLDAFRSFEFTSNELMEEADRLEIAGVLINPGYQSFPLSHDYWNYIHQVVPVGLPETDNESPFKIRMIDPAPKKLQAAIARELKHVHKVKRAWLVESKVKGESQFDYTVVVDYNDQSNDFQSKVARRIAKAAHRYLPHGADILVGTLSDPIGQAVQQEVDPFYTQKHWFS</sequence>
<gene>
    <name evidence="4" type="ORF">IWT25_01756</name>
</gene>
<dbReference type="RefSeq" id="WP_089121449.1">
    <property type="nucleotide sequence ID" value="NZ_BCMI01000017.1"/>
</dbReference>
<accession>A0A1Z5IXW2</accession>
<feature type="compositionally biased region" description="Basic and acidic residues" evidence="1">
    <location>
        <begin position="1"/>
        <end position="17"/>
    </location>
</feature>
<evidence type="ECO:0000313" key="5">
    <source>
        <dbReference type="Proteomes" id="UP000198414"/>
    </source>
</evidence>
<evidence type="ECO:0000313" key="4">
    <source>
        <dbReference type="EMBL" id="GAX06412.1"/>
    </source>
</evidence>
<dbReference type="EMBL" id="BCMI01000017">
    <property type="protein sequence ID" value="GAX06412.1"/>
    <property type="molecule type" value="Genomic_DNA"/>
</dbReference>
<evidence type="ECO:0000259" key="3">
    <source>
        <dbReference type="Pfam" id="PF14581"/>
    </source>
</evidence>
<dbReference type="InterPro" id="IPR009839">
    <property type="entry name" value="SseB_N"/>
</dbReference>
<dbReference type="AlphaFoldDB" id="A0A1Z5IXW2"/>
<reference evidence="4 5" key="1">
    <citation type="submission" date="2015-11" db="EMBL/GenBank/DDBJ databases">
        <title>Draft genome sequences of new species of the genus Lactobacillus isolated from orchardgrass silage.</title>
        <authorList>
            <person name="Tohno M."/>
            <person name="Tanizawa Y."/>
            <person name="Arita M."/>
        </authorList>
    </citation>
    <scope>NUCLEOTIDE SEQUENCE [LARGE SCALE GENOMIC DNA]</scope>
    <source>
        <strain evidence="4 5">IWT25</strain>
    </source>
</reference>
<feature type="domain" description="SseB protein C-terminal" evidence="3">
    <location>
        <begin position="175"/>
        <end position="279"/>
    </location>
</feature>
<evidence type="ECO:0000256" key="1">
    <source>
        <dbReference type="SAM" id="MobiDB-lite"/>
    </source>
</evidence>
<comment type="caution">
    <text evidence="4">The sequence shown here is derived from an EMBL/GenBank/DDBJ whole genome shotgun (WGS) entry which is preliminary data.</text>
</comment>
<dbReference type="OrthoDB" id="2322965at2"/>
<dbReference type="Proteomes" id="UP000198414">
    <property type="component" value="Unassembled WGS sequence"/>
</dbReference>
<evidence type="ECO:0000259" key="2">
    <source>
        <dbReference type="Pfam" id="PF07179"/>
    </source>
</evidence>
<feature type="region of interest" description="Disordered" evidence="1">
    <location>
        <begin position="1"/>
        <end position="23"/>
    </location>
</feature>
<protein>
    <submittedName>
        <fullName evidence="4">SseB protein</fullName>
    </submittedName>
</protein>
<name>A0A1Z5IXW2_9LACO</name>
<dbReference type="Pfam" id="PF07179">
    <property type="entry name" value="SseB"/>
    <property type="match status" value="1"/>
</dbReference>